<dbReference type="HOGENOM" id="CLU_026963_2_0_1"/>
<dbReference type="VEuPathDB" id="FungiDB:PYU1_G004998"/>
<accession>K3WJ67</accession>
<dbReference type="InterPro" id="IPR036908">
    <property type="entry name" value="RlpA-like_sf"/>
</dbReference>
<dbReference type="EnsemblProtists" id="PYU1_T005009">
    <property type="protein sequence ID" value="PYU1_T005009"/>
    <property type="gene ID" value="PYU1_G004998"/>
</dbReference>
<feature type="signal peptide" evidence="2">
    <location>
        <begin position="1"/>
        <end position="28"/>
    </location>
</feature>
<name>K3WJ67_GLOUD</name>
<dbReference type="eggNOG" id="ENOG502SCT4">
    <property type="taxonomic scope" value="Eukaryota"/>
</dbReference>
<dbReference type="PANTHER" id="PTHR31836:SF21">
    <property type="entry name" value="EXPANSIN-LIKE PROTEIN 7"/>
    <property type="match status" value="1"/>
</dbReference>
<reference evidence="4" key="2">
    <citation type="submission" date="2010-04" db="EMBL/GenBank/DDBJ databases">
        <authorList>
            <person name="Buell R."/>
            <person name="Hamilton J."/>
            <person name="Hostetler J."/>
        </authorList>
    </citation>
    <scope>NUCLEOTIDE SEQUENCE [LARGE SCALE GENOMIC DNA]</scope>
    <source>
        <strain evidence="4">DAOM:BR144</strain>
    </source>
</reference>
<reference evidence="3" key="3">
    <citation type="submission" date="2015-02" db="UniProtKB">
        <authorList>
            <consortium name="EnsemblProtists"/>
        </authorList>
    </citation>
    <scope>IDENTIFICATION</scope>
    <source>
        <strain evidence="3">DAOM BR144</strain>
    </source>
</reference>
<evidence type="ECO:0000256" key="2">
    <source>
        <dbReference type="SAM" id="SignalP"/>
    </source>
</evidence>
<dbReference type="InParanoid" id="K3WJ67"/>
<keyword evidence="1 2" id="KW-0732">Signal</keyword>
<proteinExistence type="predicted"/>
<dbReference type="SUPFAM" id="SSF50685">
    <property type="entry name" value="Barwin-like endoglucanases"/>
    <property type="match status" value="1"/>
</dbReference>
<accession>T1NX62</accession>
<dbReference type="CDD" id="cd22271">
    <property type="entry name" value="DPBB_EXP_N-like"/>
    <property type="match status" value="1"/>
</dbReference>
<dbReference type="InterPro" id="IPR051477">
    <property type="entry name" value="Expansin_CellWall"/>
</dbReference>
<evidence type="ECO:0008006" key="5">
    <source>
        <dbReference type="Google" id="ProtNLM"/>
    </source>
</evidence>
<reference evidence="4" key="1">
    <citation type="journal article" date="2010" name="Genome Biol.">
        <title>Genome sequence of the necrotrophic plant pathogen Pythium ultimum reveals original pathogenicity mechanisms and effector repertoire.</title>
        <authorList>
            <person name="Levesque C.A."/>
            <person name="Brouwer H."/>
            <person name="Cano L."/>
            <person name="Hamilton J.P."/>
            <person name="Holt C."/>
            <person name="Huitema E."/>
            <person name="Raffaele S."/>
            <person name="Robideau G.P."/>
            <person name="Thines M."/>
            <person name="Win J."/>
            <person name="Zerillo M.M."/>
            <person name="Beakes G.W."/>
            <person name="Boore J.L."/>
            <person name="Busam D."/>
            <person name="Dumas B."/>
            <person name="Ferriera S."/>
            <person name="Fuerstenberg S.I."/>
            <person name="Gachon C.M."/>
            <person name="Gaulin E."/>
            <person name="Govers F."/>
            <person name="Grenville-Briggs L."/>
            <person name="Horner N."/>
            <person name="Hostetler J."/>
            <person name="Jiang R.H."/>
            <person name="Johnson J."/>
            <person name="Krajaejun T."/>
            <person name="Lin H."/>
            <person name="Meijer H.J."/>
            <person name="Moore B."/>
            <person name="Morris P."/>
            <person name="Phuntmart V."/>
            <person name="Puiu D."/>
            <person name="Shetty J."/>
            <person name="Stajich J.E."/>
            <person name="Tripathy S."/>
            <person name="Wawra S."/>
            <person name="van West P."/>
            <person name="Whitty B.R."/>
            <person name="Coutinho P.M."/>
            <person name="Henrissat B."/>
            <person name="Martin F."/>
            <person name="Thomas P.D."/>
            <person name="Tyler B.M."/>
            <person name="De Vries R.P."/>
            <person name="Kamoun S."/>
            <person name="Yandell M."/>
            <person name="Tisserat N."/>
            <person name="Buell C.R."/>
        </authorList>
    </citation>
    <scope>NUCLEOTIDE SEQUENCE</scope>
    <source>
        <strain evidence="4">DAOM:BR144</strain>
    </source>
</reference>
<dbReference type="InterPro" id="IPR036749">
    <property type="entry name" value="Expansin_CBD_sf"/>
</dbReference>
<keyword evidence="4" id="KW-1185">Reference proteome</keyword>
<dbReference type="Gene3D" id="2.60.40.760">
    <property type="entry name" value="Expansin, cellulose-binding-like domain"/>
    <property type="match status" value="1"/>
</dbReference>
<organism evidence="3 4">
    <name type="scientific">Globisporangium ultimum (strain ATCC 200006 / CBS 805.95 / DAOM BR144)</name>
    <name type="common">Pythium ultimum</name>
    <dbReference type="NCBI Taxonomy" id="431595"/>
    <lineage>
        <taxon>Eukaryota</taxon>
        <taxon>Sar</taxon>
        <taxon>Stramenopiles</taxon>
        <taxon>Oomycota</taxon>
        <taxon>Peronosporomycetes</taxon>
        <taxon>Pythiales</taxon>
        <taxon>Pythiaceae</taxon>
        <taxon>Globisporangium</taxon>
    </lineage>
</organism>
<evidence type="ECO:0000256" key="1">
    <source>
        <dbReference type="ARBA" id="ARBA00022729"/>
    </source>
</evidence>
<dbReference type="EMBL" id="GL376564">
    <property type="status" value="NOT_ANNOTATED_CDS"/>
    <property type="molecule type" value="Genomic_DNA"/>
</dbReference>
<dbReference type="Proteomes" id="UP000019132">
    <property type="component" value="Unassembled WGS sequence"/>
</dbReference>
<dbReference type="EnsemblProtists" id="PYU1_T005010">
    <property type="protein sequence ID" value="PYU1_T005010"/>
    <property type="gene ID" value="PYU1_G004999"/>
</dbReference>
<evidence type="ECO:0000313" key="4">
    <source>
        <dbReference type="Proteomes" id="UP000019132"/>
    </source>
</evidence>
<feature type="chain" id="PRO_5009701759" description="Expansin-like EG45 domain-containing protein" evidence="2">
    <location>
        <begin position="29"/>
        <end position="216"/>
    </location>
</feature>
<dbReference type="Gene3D" id="2.40.40.10">
    <property type="entry name" value="RlpA-like domain"/>
    <property type="match status" value="1"/>
</dbReference>
<dbReference type="AlphaFoldDB" id="K3WJ67"/>
<evidence type="ECO:0000313" key="3">
    <source>
        <dbReference type="EnsemblProtists" id="PYU1_T005009"/>
    </source>
</evidence>
<sequence>MFRTATSITTAVAAILLLAAGTPIQVNAAFTGKATTYGTNDSSGGACSVRQTPSGINSSYFVAMNKQQYANACGRCISIKGAKATVTAFVADLCNECGQNNLDLSGNLWTAVTGKTPGIEKITWDFVACPSPKPALCLKEGSNANWVAVQAANVRDGVSQLSIAGQPGTMIGTTAFYFANFAKGLSFTNVPVTVTSVGGVKTTYTATLKVNQCTTA</sequence>
<dbReference type="PANTHER" id="PTHR31836">
    <property type="match status" value="1"/>
</dbReference>
<dbReference type="VEuPathDB" id="FungiDB:PYU1_G004999"/>
<protein>
    <recommendedName>
        <fullName evidence="5">Expansin-like EG45 domain-containing protein</fullName>
    </recommendedName>
</protein>